<feature type="compositionally biased region" description="Low complexity" evidence="1">
    <location>
        <begin position="140"/>
        <end position="151"/>
    </location>
</feature>
<organism evidence="2 3">
    <name type="scientific">Streptomyces paromomycinus</name>
    <name type="common">Streptomyces rimosus subsp. paromomycinus</name>
    <dbReference type="NCBI Taxonomy" id="92743"/>
    <lineage>
        <taxon>Bacteria</taxon>
        <taxon>Bacillati</taxon>
        <taxon>Actinomycetota</taxon>
        <taxon>Actinomycetes</taxon>
        <taxon>Kitasatosporales</taxon>
        <taxon>Streptomycetaceae</taxon>
        <taxon>Streptomyces</taxon>
    </lineage>
</organism>
<evidence type="ECO:0000256" key="1">
    <source>
        <dbReference type="SAM" id="MobiDB-lite"/>
    </source>
</evidence>
<feature type="compositionally biased region" description="Low complexity" evidence="1">
    <location>
        <begin position="112"/>
        <end position="132"/>
    </location>
</feature>
<keyword evidence="3" id="KW-1185">Reference proteome</keyword>
<feature type="compositionally biased region" description="Low complexity" evidence="1">
    <location>
        <begin position="88"/>
        <end position="97"/>
    </location>
</feature>
<accession>A0A401VTP2</accession>
<dbReference type="EMBL" id="BHZD01000001">
    <property type="protein sequence ID" value="GCD40369.1"/>
    <property type="molecule type" value="Genomic_DNA"/>
</dbReference>
<evidence type="ECO:0000313" key="2">
    <source>
        <dbReference type="EMBL" id="GCD40369.1"/>
    </source>
</evidence>
<dbReference type="RefSeq" id="WP_125050595.1">
    <property type="nucleotide sequence ID" value="NZ_BHZD01000001.1"/>
</dbReference>
<sequence>MDAKAYNAALGELRAVRDEIKKTRAALAKLEADRDKRIAQLVGHDKAKAERIAPAAGLSLAEVVALAPELAPDHLSGPAGPPKPAPQAPVEGPASGPAAAYAPVAPAAGAAAPAMSPAAPTPGSATADASSPTPGPTPQPTGTSAPDDQVPAPVPPPTAPISPAPTTPPGPAPAPAGAPQAPGGPRTLPAIPEGEPGERWFAHTPNLVSMRPNFTQQARSTVFLDAATGVMVHRHQTHQLTLPTASAAEILTAVFHVLPEGVERIYITAGAPWHRDASRYPYLRDAVAAWLNAPTPGWRTDTGRGRDRMAGHFVHARNPVGRYQRENGEQHVEIRSVGEWFDLDGDDPHIVRDAFVLLWKALRHHWTDAVIMGSPSQTGRDLWTRTIPQRGQYADGYPVLSEELRGLLHATAGQGRNELLTPPAVPEQLPALVEYDRTFAYAKHTWKSPVGTPRRITGTTFASWSEKEQTRALYGCGHWHIRVTVPAGWNHVGLLPAPAPGDRAWRYPHAPGTTFTTWAGGAEVHTALTNPLTPWKIEILDGILWEDGKPLDDWAKKLKETWMNLSAQAQLQADPQQARAAHLASRAVRAIVLYGIGSFAQRPRLVTGTTPRNAERDVPPDAEIIGFDNETITWQRPTGFARDPHAHPEWAATIWSGARAALLTQRHREDNTFAGALHTPPGTVVAFRTDALYLTQPQNWPHHGNPGDYLHKGHLTGPVPAPATEEQLLALRDAGRAALARGAV</sequence>
<evidence type="ECO:0008006" key="4">
    <source>
        <dbReference type="Google" id="ProtNLM"/>
    </source>
</evidence>
<proteinExistence type="predicted"/>
<feature type="region of interest" description="Disordered" evidence="1">
    <location>
        <begin position="112"/>
        <end position="195"/>
    </location>
</feature>
<feature type="compositionally biased region" description="Pro residues" evidence="1">
    <location>
        <begin position="152"/>
        <end position="176"/>
    </location>
</feature>
<reference evidence="2 3" key="1">
    <citation type="submission" date="2018-11" db="EMBL/GenBank/DDBJ databases">
        <title>Whole genome sequence of Streptomyces paromomycinus NBRC 15454(T).</title>
        <authorList>
            <person name="Komaki H."/>
            <person name="Tamura T."/>
        </authorList>
    </citation>
    <scope>NUCLEOTIDE SEQUENCE [LARGE SCALE GENOMIC DNA]</scope>
    <source>
        <strain evidence="2 3">NBRC 15454</strain>
    </source>
</reference>
<feature type="region of interest" description="Disordered" evidence="1">
    <location>
        <begin position="72"/>
        <end position="97"/>
    </location>
</feature>
<protein>
    <recommendedName>
        <fullName evidence="4">Mucin-19</fullName>
    </recommendedName>
</protein>
<name>A0A401VTP2_STREY</name>
<dbReference type="Proteomes" id="UP000286746">
    <property type="component" value="Unassembled WGS sequence"/>
</dbReference>
<comment type="caution">
    <text evidence="2">The sequence shown here is derived from an EMBL/GenBank/DDBJ whole genome shotgun (WGS) entry which is preliminary data.</text>
</comment>
<gene>
    <name evidence="2" type="ORF">GKJPGBOP_00018</name>
</gene>
<dbReference type="AlphaFoldDB" id="A0A401VTP2"/>
<evidence type="ECO:0000313" key="3">
    <source>
        <dbReference type="Proteomes" id="UP000286746"/>
    </source>
</evidence>